<gene>
    <name evidence="1" type="ORF">Patl1_24144</name>
</gene>
<accession>A0ACC0ZZ03</accession>
<evidence type="ECO:0000313" key="2">
    <source>
        <dbReference type="Proteomes" id="UP001164250"/>
    </source>
</evidence>
<keyword evidence="2" id="KW-1185">Reference proteome</keyword>
<evidence type="ECO:0000313" key="1">
    <source>
        <dbReference type="EMBL" id="KAJ0080479.1"/>
    </source>
</evidence>
<dbReference type="EMBL" id="CM047909">
    <property type="protein sequence ID" value="KAJ0080479.1"/>
    <property type="molecule type" value="Genomic_DNA"/>
</dbReference>
<reference evidence="2" key="1">
    <citation type="journal article" date="2023" name="G3 (Bethesda)">
        <title>Genome assembly and association tests identify interacting loci associated with vigor, precocity, and sex in interspecific pistachio rootstocks.</title>
        <authorList>
            <person name="Palmer W."/>
            <person name="Jacygrad E."/>
            <person name="Sagayaradj S."/>
            <person name="Cavanaugh K."/>
            <person name="Han R."/>
            <person name="Bertier L."/>
            <person name="Beede B."/>
            <person name="Kafkas S."/>
            <person name="Golino D."/>
            <person name="Preece J."/>
            <person name="Michelmore R."/>
        </authorList>
    </citation>
    <scope>NUCLEOTIDE SEQUENCE [LARGE SCALE GENOMIC DNA]</scope>
</reference>
<name>A0ACC0ZZ03_9ROSI</name>
<organism evidence="1 2">
    <name type="scientific">Pistacia atlantica</name>
    <dbReference type="NCBI Taxonomy" id="434234"/>
    <lineage>
        <taxon>Eukaryota</taxon>
        <taxon>Viridiplantae</taxon>
        <taxon>Streptophyta</taxon>
        <taxon>Embryophyta</taxon>
        <taxon>Tracheophyta</taxon>
        <taxon>Spermatophyta</taxon>
        <taxon>Magnoliopsida</taxon>
        <taxon>eudicotyledons</taxon>
        <taxon>Gunneridae</taxon>
        <taxon>Pentapetalae</taxon>
        <taxon>rosids</taxon>
        <taxon>malvids</taxon>
        <taxon>Sapindales</taxon>
        <taxon>Anacardiaceae</taxon>
        <taxon>Pistacia</taxon>
    </lineage>
</organism>
<sequence>MEPTNGSSIPEIQMRVIDVLPQDMNQREARPSSSGPNTSHIVPPGQLSLSLSLRHRSYLMTKIRIRTVYSGEMDLGSGNSNHESTEVPIIQWLPSLHLLTG</sequence>
<comment type="caution">
    <text evidence="1">The sequence shown here is derived from an EMBL/GenBank/DDBJ whole genome shotgun (WGS) entry which is preliminary data.</text>
</comment>
<protein>
    <submittedName>
        <fullName evidence="1">Uncharacterized protein</fullName>
    </submittedName>
</protein>
<dbReference type="Proteomes" id="UP001164250">
    <property type="component" value="Chromosome 13"/>
</dbReference>
<proteinExistence type="predicted"/>